<name>A0A1M5XEA8_9RHOB</name>
<protein>
    <recommendedName>
        <fullName evidence="3">EthD domain-containing protein</fullName>
    </recommendedName>
</protein>
<gene>
    <name evidence="1" type="ORF">SAMN05443551_3869</name>
</gene>
<dbReference type="GO" id="GO:0016491">
    <property type="term" value="F:oxidoreductase activity"/>
    <property type="evidence" value="ECO:0007669"/>
    <property type="project" value="InterPro"/>
</dbReference>
<proteinExistence type="predicted"/>
<dbReference type="NCBIfam" id="TIGR02118">
    <property type="entry name" value="EthD family reductase"/>
    <property type="match status" value="1"/>
</dbReference>
<dbReference type="STRING" id="996342.SAMN05443551_3869"/>
<dbReference type="RefSeq" id="WP_072779738.1">
    <property type="nucleotide sequence ID" value="NZ_FQXC01000006.1"/>
</dbReference>
<sequence length="102" mass="11004">MPMSLQVIYPITGETNFDYDYYTSTHMDLVNTHMGPHIATTLVTRGLAGGPDAPRQSYAVATFTFSDKDALDAALRAAGPVIADIPKFTNTQPQMLIGEVIG</sequence>
<dbReference type="InterPro" id="IPR009799">
    <property type="entry name" value="EthD_dom"/>
</dbReference>
<dbReference type="Gene3D" id="3.30.70.100">
    <property type="match status" value="1"/>
</dbReference>
<evidence type="ECO:0000313" key="1">
    <source>
        <dbReference type="EMBL" id="SHH97834.1"/>
    </source>
</evidence>
<dbReference type="SUPFAM" id="SSF54909">
    <property type="entry name" value="Dimeric alpha+beta barrel"/>
    <property type="match status" value="1"/>
</dbReference>
<dbReference type="PANTHER" id="PTHR40260:SF2">
    <property type="entry name" value="BLR8190 PROTEIN"/>
    <property type="match status" value="1"/>
</dbReference>
<accession>A0A1M5XEA8</accession>
<dbReference type="PANTHER" id="PTHR40260">
    <property type="entry name" value="BLR8190 PROTEIN"/>
    <property type="match status" value="1"/>
</dbReference>
<dbReference type="InterPro" id="IPR011008">
    <property type="entry name" value="Dimeric_a/b-barrel"/>
</dbReference>
<dbReference type="OrthoDB" id="5343971at2"/>
<organism evidence="1 2">
    <name type="scientific">Marivita hallyeonensis</name>
    <dbReference type="NCBI Taxonomy" id="996342"/>
    <lineage>
        <taxon>Bacteria</taxon>
        <taxon>Pseudomonadati</taxon>
        <taxon>Pseudomonadota</taxon>
        <taxon>Alphaproteobacteria</taxon>
        <taxon>Rhodobacterales</taxon>
        <taxon>Roseobacteraceae</taxon>
        <taxon>Marivita</taxon>
    </lineage>
</organism>
<evidence type="ECO:0000313" key="2">
    <source>
        <dbReference type="Proteomes" id="UP000184221"/>
    </source>
</evidence>
<dbReference type="Proteomes" id="UP000184221">
    <property type="component" value="Unassembled WGS sequence"/>
</dbReference>
<reference evidence="1 2" key="1">
    <citation type="submission" date="2016-11" db="EMBL/GenBank/DDBJ databases">
        <authorList>
            <person name="Jaros S."/>
            <person name="Januszkiewicz K."/>
            <person name="Wedrychowicz H."/>
        </authorList>
    </citation>
    <scope>NUCLEOTIDE SEQUENCE [LARGE SCALE GENOMIC DNA]</scope>
    <source>
        <strain evidence="1 2">DSM 29431</strain>
    </source>
</reference>
<dbReference type="EMBL" id="FQXC01000006">
    <property type="protein sequence ID" value="SHH97834.1"/>
    <property type="molecule type" value="Genomic_DNA"/>
</dbReference>
<keyword evidence="2" id="KW-1185">Reference proteome</keyword>
<evidence type="ECO:0008006" key="3">
    <source>
        <dbReference type="Google" id="ProtNLM"/>
    </source>
</evidence>
<dbReference type="AlphaFoldDB" id="A0A1M5XEA8"/>